<reference evidence="3 4" key="1">
    <citation type="submission" date="2018-02" db="EMBL/GenBank/DDBJ databases">
        <title>Draft Genome of Achromobacter spanius stain 6.</title>
        <authorList>
            <person name="Gunasekera T.S."/>
            <person name="Radwan O."/>
            <person name="Ruiz O.N."/>
        </authorList>
    </citation>
    <scope>NUCLEOTIDE SEQUENCE [LARGE SCALE GENOMIC DNA]</scope>
    <source>
        <strain evidence="3 4">6</strain>
    </source>
</reference>
<dbReference type="SMART" id="SM00052">
    <property type="entry name" value="EAL"/>
    <property type="match status" value="1"/>
</dbReference>
<dbReference type="GO" id="GO:0071111">
    <property type="term" value="F:cyclic-guanylate-specific phosphodiesterase activity"/>
    <property type="evidence" value="ECO:0007669"/>
    <property type="project" value="InterPro"/>
</dbReference>
<evidence type="ECO:0000259" key="2">
    <source>
        <dbReference type="PROSITE" id="PS50883"/>
    </source>
</evidence>
<keyword evidence="1" id="KW-1133">Transmembrane helix</keyword>
<dbReference type="InterPro" id="IPR035919">
    <property type="entry name" value="EAL_sf"/>
</dbReference>
<dbReference type="Pfam" id="PF00563">
    <property type="entry name" value="EAL"/>
    <property type="match status" value="1"/>
</dbReference>
<evidence type="ECO:0000256" key="1">
    <source>
        <dbReference type="SAM" id="Phobius"/>
    </source>
</evidence>
<dbReference type="PANTHER" id="PTHR33121">
    <property type="entry name" value="CYCLIC DI-GMP PHOSPHODIESTERASE PDEF"/>
    <property type="match status" value="1"/>
</dbReference>
<proteinExistence type="predicted"/>
<dbReference type="SUPFAM" id="SSF141868">
    <property type="entry name" value="EAL domain-like"/>
    <property type="match status" value="1"/>
</dbReference>
<feature type="transmembrane region" description="Helical" evidence="1">
    <location>
        <begin position="12"/>
        <end position="32"/>
    </location>
</feature>
<dbReference type="EMBL" id="PREU01000009">
    <property type="protein sequence ID" value="PPA74590.1"/>
    <property type="molecule type" value="Genomic_DNA"/>
</dbReference>
<evidence type="ECO:0000313" key="4">
    <source>
        <dbReference type="Proteomes" id="UP000239990"/>
    </source>
</evidence>
<dbReference type="InterPro" id="IPR001633">
    <property type="entry name" value="EAL_dom"/>
</dbReference>
<feature type="domain" description="EAL" evidence="2">
    <location>
        <begin position="76"/>
        <end position="329"/>
    </location>
</feature>
<comment type="caution">
    <text evidence="3">The sequence shown here is derived from an EMBL/GenBank/DDBJ whole genome shotgun (WGS) entry which is preliminary data.</text>
</comment>
<dbReference type="Proteomes" id="UP000239990">
    <property type="component" value="Unassembled WGS sequence"/>
</dbReference>
<evidence type="ECO:0000313" key="3">
    <source>
        <dbReference type="EMBL" id="PPA74590.1"/>
    </source>
</evidence>
<sequence length="368" mass="39888">MTISHRFMRPCLPYFLLLILAGIVLGVAVGAFSTAADARDLDATAQPAGGVLVPALAGAFGGVLLSLLLYRWSSGAPGVRHRIKRAMRRGHIHMVYQPLANMSSGHTVGVEALARWTHETLGAIAPETFFAWAEATGLGRQLTRYVVRAALADLRIALREPGDFYCSINVTPRDIEDISFARFMLETTREFGISPERIVLEITESLAFVVDDPRTLIAQYLQAGFRVVIDDFGTGYANLSNLLTWGVSGLKLDRTLIRWVSANDWAATVLESVFEMTRRMNIYVIVEGIESPEQARYVLARAPAATGQGWLYGRPCRAELLPVLVARAASPPASASAPVTPGFCPAALADESSRAISRRPAPPAGVRA</sequence>
<dbReference type="AlphaFoldDB" id="A0A2S5GNB2"/>
<keyword evidence="1" id="KW-0812">Transmembrane</keyword>
<gene>
    <name evidence="3" type="ORF">C4E15_20585</name>
</gene>
<dbReference type="Gene3D" id="3.20.20.450">
    <property type="entry name" value="EAL domain"/>
    <property type="match status" value="1"/>
</dbReference>
<dbReference type="PANTHER" id="PTHR33121:SF79">
    <property type="entry name" value="CYCLIC DI-GMP PHOSPHODIESTERASE PDED-RELATED"/>
    <property type="match status" value="1"/>
</dbReference>
<organism evidence="3 4">
    <name type="scientific">Achromobacter spanius</name>
    <dbReference type="NCBI Taxonomy" id="217203"/>
    <lineage>
        <taxon>Bacteria</taxon>
        <taxon>Pseudomonadati</taxon>
        <taxon>Pseudomonadota</taxon>
        <taxon>Betaproteobacteria</taxon>
        <taxon>Burkholderiales</taxon>
        <taxon>Alcaligenaceae</taxon>
        <taxon>Achromobacter</taxon>
    </lineage>
</organism>
<name>A0A2S5GNB2_9BURK</name>
<feature type="transmembrane region" description="Helical" evidence="1">
    <location>
        <begin position="52"/>
        <end position="72"/>
    </location>
</feature>
<protein>
    <recommendedName>
        <fullName evidence="2">EAL domain-containing protein</fullName>
    </recommendedName>
</protein>
<dbReference type="CDD" id="cd01948">
    <property type="entry name" value="EAL"/>
    <property type="match status" value="1"/>
</dbReference>
<dbReference type="InterPro" id="IPR050706">
    <property type="entry name" value="Cyclic-di-GMP_PDE-like"/>
</dbReference>
<dbReference type="OrthoDB" id="9813903at2"/>
<accession>A0A2S5GNB2</accession>
<keyword evidence="1" id="KW-0472">Membrane</keyword>
<dbReference type="PROSITE" id="PS50883">
    <property type="entry name" value="EAL"/>
    <property type="match status" value="1"/>
</dbReference>